<comment type="subunit">
    <text evidence="5">Homodimer. Polymerizes to form a dynamic ring structure in a strictly GTP-dependent manner. Interacts directly with several other division proteins.</text>
</comment>
<sequence length="385" mass="41219">MNNKYDDDANYNPVASIKVVGVGGGGNNSIKTLLNTQLDGLEFIIANTDKQVLEQFDHSVTLQLGDKKGLGAGAKPEIGRAAALASADEIKTRLKGADLVIITAGMGGGTGTGASPVIAKIAKECGALVVAIVTTPFDFEGPKRTRIANDGIKELIKHVDSYIVISNNKLLMQYGNVSYNDAFICANNVLKQTIRTLVDVIAVPGIINLDFADLETIIKNSGEAVVGIGAASGEDRATKAITSAISSPILESSIVGATDAIVYFIASKQVTLNEIQRSLKAMRELVGQEINIIFGLTNTTSEESEKLGELFVSVIATGLKKDAPHTPEEIQKEISENLKKTEEIEYDDLKTREFLIDNPYIPKDFSNSSSKNNISDDLADIFKKI</sequence>
<name>A0AAP4ALG7_9BACT</name>
<dbReference type="InterPro" id="IPR018316">
    <property type="entry name" value="Tubulin/FtsZ_2-layer-sand-dom"/>
</dbReference>
<keyword evidence="4 5" id="KW-0717">Septation</keyword>
<evidence type="ECO:0000256" key="3">
    <source>
        <dbReference type="ARBA" id="ARBA00023134"/>
    </source>
</evidence>
<dbReference type="InterPro" id="IPR036525">
    <property type="entry name" value="Tubulin/FtsZ_GTPase_sf"/>
</dbReference>
<evidence type="ECO:0000256" key="2">
    <source>
        <dbReference type="ARBA" id="ARBA00022741"/>
    </source>
</evidence>
<dbReference type="GO" id="GO:0051258">
    <property type="term" value="P:protein polymerization"/>
    <property type="evidence" value="ECO:0007669"/>
    <property type="project" value="UniProtKB-UniRule"/>
</dbReference>
<comment type="subcellular location">
    <subcellularLocation>
        <location evidence="5">Cytoplasm</location>
    </subcellularLocation>
    <text evidence="5">Assembles at midcell at the inner surface of the cytoplasmic membrane.</text>
</comment>
<dbReference type="HAMAP" id="MF_00909">
    <property type="entry name" value="FtsZ"/>
    <property type="match status" value="1"/>
</dbReference>
<dbReference type="FunFam" id="3.40.50.1440:FF:000001">
    <property type="entry name" value="Cell division protein FtsZ"/>
    <property type="match status" value="1"/>
</dbReference>
<dbReference type="EMBL" id="JASBCP010000002">
    <property type="protein sequence ID" value="MDI3047930.1"/>
    <property type="molecule type" value="Genomic_DNA"/>
</dbReference>
<comment type="similarity">
    <text evidence="1 5 7">Belongs to the FtsZ family.</text>
</comment>
<comment type="caution">
    <text evidence="10">The sequence shown here is derived from an EMBL/GenBank/DDBJ whole genome shotgun (WGS) entry which is preliminary data.</text>
</comment>
<dbReference type="GO" id="GO:0043093">
    <property type="term" value="P:FtsZ-dependent cytokinesis"/>
    <property type="evidence" value="ECO:0007669"/>
    <property type="project" value="UniProtKB-UniRule"/>
</dbReference>
<dbReference type="GO" id="GO:0003924">
    <property type="term" value="F:GTPase activity"/>
    <property type="evidence" value="ECO:0007669"/>
    <property type="project" value="UniProtKB-UniRule"/>
</dbReference>
<feature type="binding site" evidence="5">
    <location>
        <position position="140"/>
    </location>
    <ligand>
        <name>GTP</name>
        <dbReference type="ChEBI" id="CHEBI:37565"/>
    </ligand>
</feature>
<feature type="binding site" evidence="5">
    <location>
        <begin position="109"/>
        <end position="111"/>
    </location>
    <ligand>
        <name>GTP</name>
        <dbReference type="ChEBI" id="CHEBI:37565"/>
    </ligand>
</feature>
<evidence type="ECO:0000259" key="8">
    <source>
        <dbReference type="SMART" id="SM00864"/>
    </source>
</evidence>
<dbReference type="InterPro" id="IPR024757">
    <property type="entry name" value="FtsZ_C"/>
</dbReference>
<feature type="binding site" evidence="5">
    <location>
        <begin position="24"/>
        <end position="28"/>
    </location>
    <ligand>
        <name>GTP</name>
        <dbReference type="ChEBI" id="CHEBI:37565"/>
    </ligand>
</feature>
<dbReference type="Proteomes" id="UP001233782">
    <property type="component" value="Unassembled WGS sequence"/>
</dbReference>
<evidence type="ECO:0000256" key="6">
    <source>
        <dbReference type="NCBIfam" id="TIGR00065"/>
    </source>
</evidence>
<evidence type="ECO:0000256" key="1">
    <source>
        <dbReference type="ARBA" id="ARBA00009690"/>
    </source>
</evidence>
<dbReference type="Gene3D" id="3.30.1330.20">
    <property type="entry name" value="Tubulin/FtsZ, C-terminal domain"/>
    <property type="match status" value="1"/>
</dbReference>
<dbReference type="CDD" id="cd02201">
    <property type="entry name" value="FtsZ_type1"/>
    <property type="match status" value="1"/>
</dbReference>
<dbReference type="SUPFAM" id="SSF55307">
    <property type="entry name" value="Tubulin C-terminal domain-like"/>
    <property type="match status" value="1"/>
</dbReference>
<keyword evidence="5 7" id="KW-0132">Cell division</keyword>
<dbReference type="GO" id="GO:0000917">
    <property type="term" value="P:division septum assembly"/>
    <property type="evidence" value="ECO:0007669"/>
    <property type="project" value="UniProtKB-KW"/>
</dbReference>
<evidence type="ECO:0000313" key="10">
    <source>
        <dbReference type="EMBL" id="MDI3047930.1"/>
    </source>
</evidence>
<dbReference type="Gene3D" id="3.40.50.1440">
    <property type="entry name" value="Tubulin/FtsZ, GTPase domain"/>
    <property type="match status" value="1"/>
</dbReference>
<proteinExistence type="inferred from homology"/>
<reference evidence="10" key="1">
    <citation type="submission" date="2023-04" db="EMBL/GenBank/DDBJ databases">
        <title>Genomes of recent Mycoplasma hyosynoviae isolates 2023.</title>
        <authorList>
            <person name="Spergser J."/>
        </authorList>
    </citation>
    <scope>NUCLEOTIDE SEQUENCE</scope>
    <source>
        <strain evidence="10">SN1J23N</strain>
    </source>
</reference>
<dbReference type="SUPFAM" id="SSF52490">
    <property type="entry name" value="Tubulin nucleotide-binding domain-like"/>
    <property type="match status" value="1"/>
</dbReference>
<feature type="binding site" evidence="5">
    <location>
        <position position="187"/>
    </location>
    <ligand>
        <name>GTP</name>
        <dbReference type="ChEBI" id="CHEBI:37565"/>
    </ligand>
</feature>
<dbReference type="InterPro" id="IPR003008">
    <property type="entry name" value="Tubulin_FtsZ_GTPase"/>
</dbReference>
<dbReference type="InterPro" id="IPR008280">
    <property type="entry name" value="Tub_FtsZ_C"/>
</dbReference>
<dbReference type="InterPro" id="IPR020805">
    <property type="entry name" value="Cell_div_FtsZ_CS"/>
</dbReference>
<feature type="binding site" evidence="5">
    <location>
        <position position="144"/>
    </location>
    <ligand>
        <name>GTP</name>
        <dbReference type="ChEBI" id="CHEBI:37565"/>
    </ligand>
</feature>
<dbReference type="GO" id="GO:0005525">
    <property type="term" value="F:GTP binding"/>
    <property type="evidence" value="ECO:0007669"/>
    <property type="project" value="UniProtKB-UniRule"/>
</dbReference>
<evidence type="ECO:0000256" key="5">
    <source>
        <dbReference type="HAMAP-Rule" id="MF_00909"/>
    </source>
</evidence>
<dbReference type="SMART" id="SM00865">
    <property type="entry name" value="Tubulin_C"/>
    <property type="match status" value="1"/>
</dbReference>
<keyword evidence="5 7" id="KW-0131">Cell cycle</keyword>
<feature type="domain" description="Tubulin/FtsZ 2-layer sandwich" evidence="9">
    <location>
        <begin position="207"/>
        <end position="328"/>
    </location>
</feature>
<dbReference type="InterPro" id="IPR000158">
    <property type="entry name" value="Cell_div_FtsZ"/>
</dbReference>
<dbReference type="GO" id="GO:0032153">
    <property type="term" value="C:cell division site"/>
    <property type="evidence" value="ECO:0007669"/>
    <property type="project" value="UniProtKB-UniRule"/>
</dbReference>
<evidence type="ECO:0000256" key="7">
    <source>
        <dbReference type="RuleBase" id="RU000631"/>
    </source>
</evidence>
<dbReference type="NCBIfam" id="TIGR00065">
    <property type="entry name" value="ftsZ"/>
    <property type="match status" value="1"/>
</dbReference>
<dbReference type="Pfam" id="PF12327">
    <property type="entry name" value="FtsZ_C"/>
    <property type="match status" value="1"/>
</dbReference>
<keyword evidence="3 5" id="KW-0342">GTP-binding</keyword>
<dbReference type="PRINTS" id="PR00423">
    <property type="entry name" value="CELLDVISFTSZ"/>
</dbReference>
<keyword evidence="5" id="KW-0963">Cytoplasm</keyword>
<dbReference type="AlphaFoldDB" id="A0AAP4ALG7"/>
<dbReference type="Pfam" id="PF00091">
    <property type="entry name" value="Tubulin"/>
    <property type="match status" value="1"/>
</dbReference>
<dbReference type="SMART" id="SM00864">
    <property type="entry name" value="Tubulin"/>
    <property type="match status" value="1"/>
</dbReference>
<gene>
    <name evidence="5 10" type="primary">ftsZ</name>
    <name evidence="10" type="ORF">QJ129_01470</name>
</gene>
<evidence type="ECO:0000256" key="4">
    <source>
        <dbReference type="ARBA" id="ARBA00023210"/>
    </source>
</evidence>
<dbReference type="InterPro" id="IPR045061">
    <property type="entry name" value="FtsZ/CetZ"/>
</dbReference>
<protein>
    <recommendedName>
        <fullName evidence="5 6">Cell division protein FtsZ</fullName>
    </recommendedName>
</protein>
<accession>A0AAP4ALG7</accession>
<dbReference type="PANTHER" id="PTHR30314:SF3">
    <property type="entry name" value="MITOCHONDRIAL DIVISION PROTEIN FSZA"/>
    <property type="match status" value="1"/>
</dbReference>
<dbReference type="RefSeq" id="WP_036443160.1">
    <property type="nucleotide sequence ID" value="NZ_CP101128.1"/>
</dbReference>
<feature type="domain" description="Tubulin/FtsZ GTPase" evidence="8">
    <location>
        <begin position="16"/>
        <end position="205"/>
    </location>
</feature>
<organism evidence="10 11">
    <name type="scientific">Metamycoplasma hyosynoviae</name>
    <dbReference type="NCBI Taxonomy" id="29559"/>
    <lineage>
        <taxon>Bacteria</taxon>
        <taxon>Bacillati</taxon>
        <taxon>Mycoplasmatota</taxon>
        <taxon>Mycoplasmoidales</taxon>
        <taxon>Metamycoplasmataceae</taxon>
        <taxon>Metamycoplasma</taxon>
    </lineage>
</organism>
<keyword evidence="2 5" id="KW-0547">Nucleotide-binding</keyword>
<dbReference type="PANTHER" id="PTHR30314">
    <property type="entry name" value="CELL DIVISION PROTEIN FTSZ-RELATED"/>
    <property type="match status" value="1"/>
</dbReference>
<evidence type="ECO:0000313" key="11">
    <source>
        <dbReference type="Proteomes" id="UP001233782"/>
    </source>
</evidence>
<evidence type="ECO:0000259" key="9">
    <source>
        <dbReference type="SMART" id="SM00865"/>
    </source>
</evidence>
<dbReference type="InterPro" id="IPR037103">
    <property type="entry name" value="Tubulin/FtsZ-like_C"/>
</dbReference>
<dbReference type="PROSITE" id="PS01135">
    <property type="entry name" value="FTSZ_2"/>
    <property type="match status" value="1"/>
</dbReference>
<comment type="function">
    <text evidence="5 7">Essential cell division protein that forms a contractile ring structure (Z ring) at the future cell division site. The regulation of the ring assembly controls the timing and the location of cell division. One of the functions of the FtsZ ring is to recruit other cell division proteins to the septum to produce a new cell wall between the dividing cells. Binds GTP and shows GTPase activity.</text>
</comment>
<dbReference type="GO" id="GO:0005737">
    <property type="term" value="C:cytoplasm"/>
    <property type="evidence" value="ECO:0007669"/>
    <property type="project" value="UniProtKB-SubCell"/>
</dbReference>